<feature type="compositionally biased region" description="Polar residues" evidence="1">
    <location>
        <begin position="320"/>
        <end position="357"/>
    </location>
</feature>
<gene>
    <name evidence="2" type="ORF">PG986_004400</name>
</gene>
<proteinExistence type="predicted"/>
<feature type="compositionally biased region" description="Pro residues" evidence="1">
    <location>
        <begin position="307"/>
        <end position="318"/>
    </location>
</feature>
<reference evidence="2 3" key="1">
    <citation type="submission" date="2023-01" db="EMBL/GenBank/DDBJ databases">
        <title>Analysis of 21 Apiospora genomes using comparative genomics revels a genus with tremendous synthesis potential of carbohydrate active enzymes and secondary metabolites.</title>
        <authorList>
            <person name="Sorensen T."/>
        </authorList>
    </citation>
    <scope>NUCLEOTIDE SEQUENCE [LARGE SCALE GENOMIC DNA]</scope>
    <source>
        <strain evidence="2 3">CBS 24483</strain>
    </source>
</reference>
<feature type="compositionally biased region" description="Low complexity" evidence="1">
    <location>
        <begin position="291"/>
        <end position="306"/>
    </location>
</feature>
<keyword evidence="3" id="KW-1185">Reference proteome</keyword>
<sequence length="387" mass="43265">MGGKGDLDAQFVGNFVAKFGADFSATLTPKQMVDLSLAWASFWIRVRTRSVITTARDDYVNLAWFNGDYKNKGYIGLVQANNDLVHEPNMGEDLMLAPVAALMDSDGIPALQTVFPMVYRLSKEDALDLLRYAQEKTDRKRPTDAARLFSYMANWLENFSSWRNSVCSTIRARGSAVRPLRTDMTTLDPLVDTAIRLMCHFINEWRTTGADAAQVARNWTTLDRTLLPINQAVTTLTNQHALHTDARWRTDTVRRAAMGFPTKTRAEMQDPPWLPSMLHLQPQADTEMFEQSASSTKTQSTAKQAPQQPPSTAVPPPQGKNGSNGNNNPFAPNPYQQPGNNQYPNSGNQGFNTNRLSYASAAMKRTRTRAADEGQVKRARWSDELEL</sequence>
<protein>
    <submittedName>
        <fullName evidence="2">Uncharacterized protein</fullName>
    </submittedName>
</protein>
<feature type="region of interest" description="Disordered" evidence="1">
    <location>
        <begin position="285"/>
        <end position="387"/>
    </location>
</feature>
<feature type="compositionally biased region" description="Basic and acidic residues" evidence="1">
    <location>
        <begin position="369"/>
        <end position="387"/>
    </location>
</feature>
<evidence type="ECO:0000313" key="3">
    <source>
        <dbReference type="Proteomes" id="UP001391051"/>
    </source>
</evidence>
<dbReference type="EMBL" id="JAQQWE010000003">
    <property type="protein sequence ID" value="KAK7959546.1"/>
    <property type="molecule type" value="Genomic_DNA"/>
</dbReference>
<evidence type="ECO:0000256" key="1">
    <source>
        <dbReference type="SAM" id="MobiDB-lite"/>
    </source>
</evidence>
<organism evidence="2 3">
    <name type="scientific">Apiospora aurea</name>
    <dbReference type="NCBI Taxonomy" id="335848"/>
    <lineage>
        <taxon>Eukaryota</taxon>
        <taxon>Fungi</taxon>
        <taxon>Dikarya</taxon>
        <taxon>Ascomycota</taxon>
        <taxon>Pezizomycotina</taxon>
        <taxon>Sordariomycetes</taxon>
        <taxon>Xylariomycetidae</taxon>
        <taxon>Amphisphaeriales</taxon>
        <taxon>Apiosporaceae</taxon>
        <taxon>Apiospora</taxon>
    </lineage>
</organism>
<dbReference type="RefSeq" id="XP_066703249.1">
    <property type="nucleotide sequence ID" value="XM_066840622.1"/>
</dbReference>
<dbReference type="Proteomes" id="UP001391051">
    <property type="component" value="Unassembled WGS sequence"/>
</dbReference>
<dbReference type="GeneID" id="92073684"/>
<accession>A0ABR1QMU5</accession>
<name>A0ABR1QMU5_9PEZI</name>
<comment type="caution">
    <text evidence="2">The sequence shown here is derived from an EMBL/GenBank/DDBJ whole genome shotgun (WGS) entry which is preliminary data.</text>
</comment>
<evidence type="ECO:0000313" key="2">
    <source>
        <dbReference type="EMBL" id="KAK7959546.1"/>
    </source>
</evidence>